<protein>
    <submittedName>
        <fullName evidence="8">NAD(P)-dependent alcohol dehydrogenase</fullName>
    </submittedName>
</protein>
<keyword evidence="4" id="KW-0560">Oxidoreductase</keyword>
<comment type="cofactor">
    <cofactor evidence="6">
        <name>Zn(2+)</name>
        <dbReference type="ChEBI" id="CHEBI:29105"/>
    </cofactor>
</comment>
<dbReference type="Gene3D" id="3.40.50.720">
    <property type="entry name" value="NAD(P)-binding Rossmann-like Domain"/>
    <property type="match status" value="1"/>
</dbReference>
<keyword evidence="5" id="KW-0520">NAD</keyword>
<dbReference type="Gene3D" id="3.90.180.10">
    <property type="entry name" value="Medium-chain alcohol dehydrogenases, catalytic domain"/>
    <property type="match status" value="1"/>
</dbReference>
<sequence>MTYVATVADLRAPGGPFELRPRDLAEPGPDEVLVRLVATGICHTDLVTADRPVVPGQILGHEGAGVVEAVGADVGAVEPGDHVVLSYSWCGECDNCGRGRMAYCARFLELNYVGERFFGQSSFATFTLTSERNVIRVAKDLPFEFLAPLGCGVQTGAGAVLNVLRPRKGSSLAVFALGAVGLSAVMAAHIAGCDRIVAVDPNPDRRALALELGATEAVEPADAPRGTMDHSVECIGRPEVVQAALKALAGPGECVTLGFTGQRNPVELDQRALMNGRSIRGSIEGDGIPQRFIPELIKYHRQGRLPVERLVRTYAFADINEAFTAARQGAAVKPVLIF</sequence>
<dbReference type="RefSeq" id="WP_344241306.1">
    <property type="nucleotide sequence ID" value="NZ_BAAAHH010000011.1"/>
</dbReference>
<dbReference type="SUPFAM" id="SSF50129">
    <property type="entry name" value="GroES-like"/>
    <property type="match status" value="1"/>
</dbReference>
<comment type="similarity">
    <text evidence="1 6">Belongs to the zinc-containing alcohol dehydrogenase family.</text>
</comment>
<keyword evidence="3 6" id="KW-0862">Zinc</keyword>
<reference evidence="9" key="1">
    <citation type="journal article" date="2019" name="Int. J. Syst. Evol. Microbiol.">
        <title>The Global Catalogue of Microorganisms (GCM) 10K type strain sequencing project: providing services to taxonomists for standard genome sequencing and annotation.</title>
        <authorList>
            <consortium name="The Broad Institute Genomics Platform"/>
            <consortium name="The Broad Institute Genome Sequencing Center for Infectious Disease"/>
            <person name="Wu L."/>
            <person name="Ma J."/>
        </authorList>
    </citation>
    <scope>NUCLEOTIDE SEQUENCE [LARGE SCALE GENOMIC DNA]</scope>
    <source>
        <strain evidence="9">JCM 10696</strain>
    </source>
</reference>
<keyword evidence="2 6" id="KW-0479">Metal-binding</keyword>
<evidence type="ECO:0000313" key="8">
    <source>
        <dbReference type="EMBL" id="GAA0951489.1"/>
    </source>
</evidence>
<organism evidence="8 9">
    <name type="scientific">Actinocorallia libanotica</name>
    <dbReference type="NCBI Taxonomy" id="46162"/>
    <lineage>
        <taxon>Bacteria</taxon>
        <taxon>Bacillati</taxon>
        <taxon>Actinomycetota</taxon>
        <taxon>Actinomycetes</taxon>
        <taxon>Streptosporangiales</taxon>
        <taxon>Thermomonosporaceae</taxon>
        <taxon>Actinocorallia</taxon>
    </lineage>
</organism>
<dbReference type="PANTHER" id="PTHR43880">
    <property type="entry name" value="ALCOHOL DEHYDROGENASE"/>
    <property type="match status" value="1"/>
</dbReference>
<evidence type="ECO:0000259" key="7">
    <source>
        <dbReference type="SMART" id="SM00829"/>
    </source>
</evidence>
<dbReference type="InterPro" id="IPR013149">
    <property type="entry name" value="ADH-like_C"/>
</dbReference>
<evidence type="ECO:0000256" key="3">
    <source>
        <dbReference type="ARBA" id="ARBA00022833"/>
    </source>
</evidence>
<gene>
    <name evidence="8" type="ORF">GCM10009550_31190</name>
</gene>
<evidence type="ECO:0000313" key="9">
    <source>
        <dbReference type="Proteomes" id="UP001500665"/>
    </source>
</evidence>
<evidence type="ECO:0000256" key="2">
    <source>
        <dbReference type="ARBA" id="ARBA00022723"/>
    </source>
</evidence>
<dbReference type="Pfam" id="PF00107">
    <property type="entry name" value="ADH_zinc_N"/>
    <property type="match status" value="1"/>
</dbReference>
<evidence type="ECO:0000256" key="4">
    <source>
        <dbReference type="ARBA" id="ARBA00023002"/>
    </source>
</evidence>
<dbReference type="PROSITE" id="PS00059">
    <property type="entry name" value="ADH_ZINC"/>
    <property type="match status" value="1"/>
</dbReference>
<dbReference type="InterPro" id="IPR020843">
    <property type="entry name" value="ER"/>
</dbReference>
<dbReference type="EMBL" id="BAAAHH010000011">
    <property type="protein sequence ID" value="GAA0951489.1"/>
    <property type="molecule type" value="Genomic_DNA"/>
</dbReference>
<dbReference type="SMART" id="SM00829">
    <property type="entry name" value="PKS_ER"/>
    <property type="match status" value="1"/>
</dbReference>
<evidence type="ECO:0000256" key="5">
    <source>
        <dbReference type="ARBA" id="ARBA00023027"/>
    </source>
</evidence>
<dbReference type="Proteomes" id="UP001500665">
    <property type="component" value="Unassembled WGS sequence"/>
</dbReference>
<dbReference type="PANTHER" id="PTHR43880:SF12">
    <property type="entry name" value="ALCOHOL DEHYDROGENASE CLASS-3"/>
    <property type="match status" value="1"/>
</dbReference>
<evidence type="ECO:0000256" key="6">
    <source>
        <dbReference type="RuleBase" id="RU361277"/>
    </source>
</evidence>
<evidence type="ECO:0000256" key="1">
    <source>
        <dbReference type="ARBA" id="ARBA00008072"/>
    </source>
</evidence>
<dbReference type="CDD" id="cd08278">
    <property type="entry name" value="benzyl_alcohol_DH"/>
    <property type="match status" value="1"/>
</dbReference>
<proteinExistence type="inferred from homology"/>
<dbReference type="SUPFAM" id="SSF51735">
    <property type="entry name" value="NAD(P)-binding Rossmann-fold domains"/>
    <property type="match status" value="1"/>
</dbReference>
<keyword evidence="9" id="KW-1185">Reference proteome</keyword>
<dbReference type="InterPro" id="IPR013154">
    <property type="entry name" value="ADH-like_N"/>
</dbReference>
<dbReference type="InterPro" id="IPR036291">
    <property type="entry name" value="NAD(P)-bd_dom_sf"/>
</dbReference>
<dbReference type="InterPro" id="IPR011032">
    <property type="entry name" value="GroES-like_sf"/>
</dbReference>
<accession>A0ABP4BLD3</accession>
<feature type="domain" description="Enoyl reductase (ER)" evidence="7">
    <location>
        <begin position="5"/>
        <end position="336"/>
    </location>
</feature>
<dbReference type="Pfam" id="PF08240">
    <property type="entry name" value="ADH_N"/>
    <property type="match status" value="1"/>
</dbReference>
<comment type="caution">
    <text evidence="8">The sequence shown here is derived from an EMBL/GenBank/DDBJ whole genome shotgun (WGS) entry which is preliminary data.</text>
</comment>
<name>A0ABP4BLD3_9ACTN</name>
<dbReference type="InterPro" id="IPR002328">
    <property type="entry name" value="ADH_Zn_CS"/>
</dbReference>